<dbReference type="STRING" id="1618566.UR35_C0008G0020"/>
<gene>
    <name evidence="3" type="ORF">UR35_C0008G0020</name>
</gene>
<dbReference type="SUPFAM" id="SSF47781">
    <property type="entry name" value="RuvA domain 2-like"/>
    <property type="match status" value="1"/>
</dbReference>
<sequence>MEKLKKKFLFLINSSTLLYSLLGLILVGFGVLSFKTNIFSTGDKVEVLETTKSGPESSQDLIVEISGSVEKPAVYKLPTNSRVDDLLIVSGGLSINADRDWVNKNVNRAAKLSDGQKIYIYSQSEVQSAKNSGGIKPDQEVLNVTGSEPVILVNINTASQKELESLVGIGPVYAQKIIEQRPYSNVEELVSKGAISQKTLEKIKNEISVY</sequence>
<dbReference type="Gene3D" id="1.10.150.320">
    <property type="entry name" value="Photosystem II 12 kDa extrinsic protein"/>
    <property type="match status" value="1"/>
</dbReference>
<comment type="caution">
    <text evidence="3">The sequence shown here is derived from an EMBL/GenBank/DDBJ whole genome shotgun (WGS) entry which is preliminary data.</text>
</comment>
<keyword evidence="1" id="KW-0472">Membrane</keyword>
<evidence type="ECO:0000259" key="2">
    <source>
        <dbReference type="Pfam" id="PF10531"/>
    </source>
</evidence>
<feature type="domain" description="Soluble ligand binding" evidence="2">
    <location>
        <begin position="62"/>
        <end position="102"/>
    </location>
</feature>
<dbReference type="PANTHER" id="PTHR21180">
    <property type="entry name" value="ENDONUCLEASE/EXONUCLEASE/PHOSPHATASE FAMILY DOMAIN-CONTAINING PROTEIN 1"/>
    <property type="match status" value="1"/>
</dbReference>
<proteinExistence type="predicted"/>
<name>A0A0G0BZW1_9BACT</name>
<dbReference type="InterPro" id="IPR010994">
    <property type="entry name" value="RuvA_2-like"/>
</dbReference>
<evidence type="ECO:0000313" key="3">
    <source>
        <dbReference type="EMBL" id="KKP44475.1"/>
    </source>
</evidence>
<keyword evidence="1" id="KW-1133">Transmembrane helix</keyword>
<dbReference type="InterPro" id="IPR019554">
    <property type="entry name" value="Soluble_ligand-bd"/>
</dbReference>
<keyword evidence="1" id="KW-0812">Transmembrane</keyword>
<dbReference type="AlphaFoldDB" id="A0A0G0BZW1"/>
<accession>A0A0G0BZW1</accession>
<evidence type="ECO:0000313" key="4">
    <source>
        <dbReference type="Proteomes" id="UP000034778"/>
    </source>
</evidence>
<evidence type="ECO:0000256" key="1">
    <source>
        <dbReference type="SAM" id="Phobius"/>
    </source>
</evidence>
<dbReference type="GO" id="GO:0015628">
    <property type="term" value="P:protein secretion by the type II secretion system"/>
    <property type="evidence" value="ECO:0007669"/>
    <property type="project" value="TreeGrafter"/>
</dbReference>
<dbReference type="GO" id="GO:0015627">
    <property type="term" value="C:type II protein secretion system complex"/>
    <property type="evidence" value="ECO:0007669"/>
    <property type="project" value="TreeGrafter"/>
</dbReference>
<dbReference type="EMBL" id="LBOW01000008">
    <property type="protein sequence ID" value="KKP44475.1"/>
    <property type="molecule type" value="Genomic_DNA"/>
</dbReference>
<protein>
    <submittedName>
        <fullName evidence="3">Competence protein ComEA helix-hairpin-helix repeat protein</fullName>
    </submittedName>
</protein>
<organism evidence="3 4">
    <name type="scientific">Candidatus Woesebacteria bacterium GW2011_GWB1_33_22</name>
    <dbReference type="NCBI Taxonomy" id="1618566"/>
    <lineage>
        <taxon>Bacteria</taxon>
        <taxon>Candidatus Woeseibacteriota</taxon>
    </lineage>
</organism>
<feature type="transmembrane region" description="Helical" evidence="1">
    <location>
        <begin position="9"/>
        <end position="34"/>
    </location>
</feature>
<dbReference type="Proteomes" id="UP000034778">
    <property type="component" value="Unassembled WGS sequence"/>
</dbReference>
<dbReference type="Pfam" id="PF10531">
    <property type="entry name" value="SLBB"/>
    <property type="match status" value="1"/>
</dbReference>
<reference evidence="3 4" key="1">
    <citation type="journal article" date="2015" name="Nature">
        <title>rRNA introns, odd ribosomes, and small enigmatic genomes across a large radiation of phyla.</title>
        <authorList>
            <person name="Brown C.T."/>
            <person name="Hug L.A."/>
            <person name="Thomas B.C."/>
            <person name="Sharon I."/>
            <person name="Castelle C.J."/>
            <person name="Singh A."/>
            <person name="Wilkins M.J."/>
            <person name="Williams K.H."/>
            <person name="Banfield J.F."/>
        </authorList>
    </citation>
    <scope>NUCLEOTIDE SEQUENCE [LARGE SCALE GENOMIC DNA]</scope>
</reference>
<dbReference type="InterPro" id="IPR051675">
    <property type="entry name" value="Endo/Exo/Phosphatase_dom_1"/>
</dbReference>
<dbReference type="PANTHER" id="PTHR21180:SF32">
    <property type="entry name" value="ENDONUCLEASE_EXONUCLEASE_PHOSPHATASE FAMILY DOMAIN-CONTAINING PROTEIN 1"/>
    <property type="match status" value="1"/>
</dbReference>
<dbReference type="Pfam" id="PF12836">
    <property type="entry name" value="HHH_3"/>
    <property type="match status" value="1"/>
</dbReference>